<feature type="compositionally biased region" description="Low complexity" evidence="1">
    <location>
        <begin position="270"/>
        <end position="280"/>
    </location>
</feature>
<sequence>MADQGLLGQSKPAGTTNTLLYGAPIDSSASAVLTIANDGTGAAYDVALKNYDQKLTVDASTYLLHEGDVVTGYRFGLGTAIDSNSGLIPGSGITSADGEKTAKFESFYIPAFTEIDVKDVSIRAVTVESVSGTFAVGDTLTKGTSPDNTDALIYAVVAGETNTIIHIGPSTLNGTGTEFADGDSVSTAGGASATVSTGGVGAANNEFVFSTDGSTFNMYLGTALTTFTDRAYRFDVSDSSMTGRDFSISSTINGEWGPDNTAGTGDDGTEYTTGKTTNGTPGSAGAWIQYDLSQDPNLPAQLYVYDGGTGTAANANYGGNDRFLTLSTDFSYDEIYVYDIAGTWVDNTDSFTAGGTSFTVTSQTSGPYGYVRSYSGTTLSVIKGSGSADFAGTDTFQDSPKDGTASRSTVTVSSVDVATTAVEAANYITLNKSNSANNVDRITSLVIGPGERLIVESATQNNVFTLLGFEDASNAFTVRNFTASAGGDG</sequence>
<organism evidence="2">
    <name type="scientific">Synechococcus phage QB2</name>
    <dbReference type="NCBI Taxonomy" id="3159453"/>
    <lineage>
        <taxon>Viruses</taxon>
        <taxon>Duplodnaviria</taxon>
        <taxon>Heunggongvirae</taxon>
        <taxon>Uroviricota</taxon>
        <taxon>Caudoviricetes</taxon>
        <taxon>Pantevenvirales</taxon>
        <taxon>Kyanoviridae</taxon>
    </lineage>
</organism>
<proteinExistence type="predicted"/>
<evidence type="ECO:0000256" key="1">
    <source>
        <dbReference type="SAM" id="MobiDB-lite"/>
    </source>
</evidence>
<protein>
    <recommendedName>
        <fullName evidence="3">Tail fiber protein</fullName>
    </recommendedName>
</protein>
<dbReference type="EMBL" id="PP861117">
    <property type="protein sequence ID" value="XCH00451.1"/>
    <property type="molecule type" value="Genomic_DNA"/>
</dbReference>
<evidence type="ECO:0000313" key="2">
    <source>
        <dbReference type="EMBL" id="XCH00451.1"/>
    </source>
</evidence>
<accession>A0AAU8EL18</accession>
<reference evidence="2" key="1">
    <citation type="submission" date="2024-05" db="EMBL/GenBank/DDBJ databases">
        <authorList>
            <person name="Su C."/>
        </authorList>
    </citation>
    <scope>NUCLEOTIDE SEQUENCE</scope>
</reference>
<evidence type="ECO:0008006" key="3">
    <source>
        <dbReference type="Google" id="ProtNLM"/>
    </source>
</evidence>
<name>A0AAU8EL18_9CAUD</name>
<feature type="region of interest" description="Disordered" evidence="1">
    <location>
        <begin position="249"/>
        <end position="280"/>
    </location>
</feature>